<name>A0ABU9J4G4_9GAMM</name>
<organism evidence="1 2">
    <name type="scientific">Pseudoxanthomonas putridarboris</name>
    <dbReference type="NCBI Taxonomy" id="752605"/>
    <lineage>
        <taxon>Bacteria</taxon>
        <taxon>Pseudomonadati</taxon>
        <taxon>Pseudomonadota</taxon>
        <taxon>Gammaproteobacteria</taxon>
        <taxon>Lysobacterales</taxon>
        <taxon>Lysobacteraceae</taxon>
        <taxon>Pseudoxanthomonas</taxon>
    </lineage>
</organism>
<gene>
    <name evidence="1" type="ORF">AAD027_17430</name>
</gene>
<accession>A0ABU9J4G4</accession>
<dbReference type="PROSITE" id="PS00409">
    <property type="entry name" value="PROKAR_NTER_METHYL"/>
    <property type="match status" value="1"/>
</dbReference>
<keyword evidence="2" id="KW-1185">Reference proteome</keyword>
<dbReference type="InterPro" id="IPR012902">
    <property type="entry name" value="N_methyl_site"/>
</dbReference>
<dbReference type="Pfam" id="PF07963">
    <property type="entry name" value="N_methyl"/>
    <property type="match status" value="1"/>
</dbReference>
<reference evidence="1 2" key="1">
    <citation type="submission" date="2024-04" db="EMBL/GenBank/DDBJ databases">
        <title>Draft genome sequence of Pseudoxanthomonas putridarboris WD12.</title>
        <authorList>
            <person name="Oh J."/>
        </authorList>
    </citation>
    <scope>NUCLEOTIDE SEQUENCE [LARGE SCALE GENOMIC DNA]</scope>
    <source>
        <strain evidence="1 2">WD12</strain>
    </source>
</reference>
<dbReference type="NCBIfam" id="TIGR02532">
    <property type="entry name" value="IV_pilin_GFxxxE"/>
    <property type="match status" value="1"/>
</dbReference>
<proteinExistence type="predicted"/>
<protein>
    <submittedName>
        <fullName evidence="1">Prepilin-type N-terminal cleavage/methylation domain-containing protein</fullName>
    </submittedName>
</protein>
<evidence type="ECO:0000313" key="1">
    <source>
        <dbReference type="EMBL" id="MEL1266139.1"/>
    </source>
</evidence>
<comment type="caution">
    <text evidence="1">The sequence shown here is derived from an EMBL/GenBank/DDBJ whole genome shotgun (WGS) entry which is preliminary data.</text>
</comment>
<sequence length="219" mass="23868">MRTRAAGFTLIEVLLATVLLAAGLALAFATLRSSTAMVGRGEAIAQRNEHMRAVQAYLRARLSSAQPIVFATDRATLQQARFIGAPQRMRFVADLPDYLGHGGPYLHDIGADGQGRLQVAFAVAQPDRSLDEVELQARELRPERLADGLRAVRFQYRGLDQDNRLGPWQDRWETSDLLPLQVKVEVEAADGVHWPDLVVTLVRSEGGAGGGLLPPGGRP</sequence>
<evidence type="ECO:0000313" key="2">
    <source>
        <dbReference type="Proteomes" id="UP001459204"/>
    </source>
</evidence>
<dbReference type="Proteomes" id="UP001459204">
    <property type="component" value="Unassembled WGS sequence"/>
</dbReference>
<dbReference type="EMBL" id="JBBWWT010000012">
    <property type="protein sequence ID" value="MEL1266139.1"/>
    <property type="molecule type" value="Genomic_DNA"/>
</dbReference>
<dbReference type="RefSeq" id="WP_341727309.1">
    <property type="nucleotide sequence ID" value="NZ_JBBWWT010000012.1"/>
</dbReference>